<dbReference type="Pfam" id="PF00394">
    <property type="entry name" value="Cu-oxidase"/>
    <property type="match status" value="1"/>
</dbReference>
<comment type="caution">
    <text evidence="8">The sequence shown here is derived from an EMBL/GenBank/DDBJ whole genome shotgun (WGS) entry which is preliminary data.</text>
</comment>
<dbReference type="GO" id="GO:0016491">
    <property type="term" value="F:oxidoreductase activity"/>
    <property type="evidence" value="ECO:0007669"/>
    <property type="project" value="UniProtKB-KW"/>
</dbReference>
<dbReference type="GO" id="GO:0005507">
    <property type="term" value="F:copper ion binding"/>
    <property type="evidence" value="ECO:0007669"/>
    <property type="project" value="InterPro"/>
</dbReference>
<evidence type="ECO:0000259" key="7">
    <source>
        <dbReference type="Pfam" id="PF07732"/>
    </source>
</evidence>
<dbReference type="GO" id="GO:0005886">
    <property type="term" value="C:plasma membrane"/>
    <property type="evidence" value="ECO:0007669"/>
    <property type="project" value="TreeGrafter"/>
</dbReference>
<organism evidence="8 9">
    <name type="scientific">Owenia fusiformis</name>
    <name type="common">Polychaete worm</name>
    <dbReference type="NCBI Taxonomy" id="6347"/>
    <lineage>
        <taxon>Eukaryota</taxon>
        <taxon>Metazoa</taxon>
        <taxon>Spiralia</taxon>
        <taxon>Lophotrochozoa</taxon>
        <taxon>Annelida</taxon>
        <taxon>Polychaeta</taxon>
        <taxon>Sedentaria</taxon>
        <taxon>Canalipalpata</taxon>
        <taxon>Sabellida</taxon>
        <taxon>Oweniida</taxon>
        <taxon>Oweniidae</taxon>
        <taxon>Owenia</taxon>
    </lineage>
</organism>
<dbReference type="GO" id="GO:0006826">
    <property type="term" value="P:iron ion transport"/>
    <property type="evidence" value="ECO:0007669"/>
    <property type="project" value="TreeGrafter"/>
</dbReference>
<dbReference type="InterPro" id="IPR002355">
    <property type="entry name" value="Cu_oxidase_Cu_BS"/>
</dbReference>
<gene>
    <name evidence="8" type="ORF">OFUS_LOCUS20788</name>
</gene>
<dbReference type="Pfam" id="PF07732">
    <property type="entry name" value="Cu-oxidase_3"/>
    <property type="match status" value="1"/>
</dbReference>
<dbReference type="CDD" id="cd13905">
    <property type="entry name" value="CuRO_3_tcLLC2_insect_like"/>
    <property type="match status" value="1"/>
</dbReference>
<dbReference type="PANTHER" id="PTHR11709">
    <property type="entry name" value="MULTI-COPPER OXIDASE"/>
    <property type="match status" value="1"/>
</dbReference>
<dbReference type="SUPFAM" id="SSF49503">
    <property type="entry name" value="Cupredoxins"/>
    <property type="match status" value="3"/>
</dbReference>
<dbReference type="PROSITE" id="PS51257">
    <property type="entry name" value="PROKAR_LIPOPROTEIN"/>
    <property type="match status" value="1"/>
</dbReference>
<comment type="similarity">
    <text evidence="1">Belongs to the multicopper oxidase family.</text>
</comment>
<evidence type="ECO:0000256" key="3">
    <source>
        <dbReference type="ARBA" id="ARBA00023002"/>
    </source>
</evidence>
<evidence type="ECO:0000256" key="2">
    <source>
        <dbReference type="ARBA" id="ARBA00022723"/>
    </source>
</evidence>
<evidence type="ECO:0000256" key="4">
    <source>
        <dbReference type="ARBA" id="ARBA00023008"/>
    </source>
</evidence>
<dbReference type="InterPro" id="IPR001117">
    <property type="entry name" value="Cu-oxidase_2nd"/>
</dbReference>
<dbReference type="AlphaFoldDB" id="A0A8J1TYA1"/>
<dbReference type="InterPro" id="IPR008972">
    <property type="entry name" value="Cupredoxin"/>
</dbReference>
<feature type="domain" description="Plastocyanin-like" evidence="6">
    <location>
        <begin position="526"/>
        <end position="685"/>
    </location>
</feature>
<dbReference type="CDD" id="cd13884">
    <property type="entry name" value="CuRO_2_tcLCC_insect_like"/>
    <property type="match status" value="1"/>
</dbReference>
<evidence type="ECO:0000256" key="1">
    <source>
        <dbReference type="ARBA" id="ARBA00010609"/>
    </source>
</evidence>
<dbReference type="PANTHER" id="PTHR11709:SF394">
    <property type="entry name" value="FI03373P-RELATED"/>
    <property type="match status" value="1"/>
</dbReference>
<protein>
    <submittedName>
        <fullName evidence="8">Uncharacterized protein</fullName>
    </submittedName>
</protein>
<keyword evidence="2" id="KW-0479">Metal-binding</keyword>
<dbReference type="InterPro" id="IPR011707">
    <property type="entry name" value="Cu-oxidase-like_N"/>
</dbReference>
<dbReference type="PROSITE" id="PS00080">
    <property type="entry name" value="MULTICOPPER_OXIDASE2"/>
    <property type="match status" value="1"/>
</dbReference>
<keyword evidence="9" id="KW-1185">Reference proteome</keyword>
<dbReference type="Proteomes" id="UP000749559">
    <property type="component" value="Unassembled WGS sequence"/>
</dbReference>
<evidence type="ECO:0000259" key="5">
    <source>
        <dbReference type="Pfam" id="PF00394"/>
    </source>
</evidence>
<accession>A0A8J1TYA1</accession>
<feature type="domain" description="Plastocyanin-like" evidence="7">
    <location>
        <begin position="107"/>
        <end position="214"/>
    </location>
</feature>
<dbReference type="Gene3D" id="2.60.40.420">
    <property type="entry name" value="Cupredoxins - blue copper proteins"/>
    <property type="match status" value="3"/>
</dbReference>
<dbReference type="EMBL" id="CAIIXF020000010">
    <property type="protein sequence ID" value="CAH1796369.1"/>
    <property type="molecule type" value="Genomic_DNA"/>
</dbReference>
<feature type="domain" description="Plastocyanin-like" evidence="5">
    <location>
        <begin position="322"/>
        <end position="422"/>
    </location>
</feature>
<dbReference type="Pfam" id="PF07731">
    <property type="entry name" value="Cu-oxidase_2"/>
    <property type="match status" value="1"/>
</dbReference>
<keyword evidence="4" id="KW-0186">Copper</keyword>
<keyword evidence="3" id="KW-0560">Oxidoreductase</keyword>
<sequence length="797" mass="89919">MYINRKQPGHGWNICSWTACLIVLLWMSPTTIALTDKQNNVVSNCDEGEPVCEFWLELEHGFTMTKQVGSKMLPVIIQQNGSIYHRSSSGDKLVPIADNDTDSIVYADGSYQLIMMVNKSMPGPPMVVYEGQEVVVHVTNLLTNEATTIHWHGLEQRNTPWMDGVGSVSQCPINPYETFTYRFIASNIGTNWYHAHLGTQRSAGIFGSLVVLERPKDQIRRRGADQLPEFLSDHHMIVQDWTRRDSLYVSELISIDAANFAYGFDKNRFSSTKQVDGVDAGIIPFISALVNGKGYHHISPYDSQKIEKRGLPIEVFHVNPPSTDKGGAVRFRLINAAMYYAFRVSIDYHQLHVISTDGNHVITTTVQSVIVYGGERYDFWINATDPLGVGNYWVRFETLERYVQNKTILPGRTYAILRYKGANKRIPQTDRRPCRRTNGCKVLNCPYKYYPKGEYTTCIPVADLRDSFPTPTLSPETEKFTQKFLNFHFSGFHSTGRWLSTINGRQHQQFSSPVMIQPEIMAKASQKMCPATLKHGEDGISCTHIIDLPLGHIIQITLLTTVSPPLNGVLNGNVHPIHIHGHNFQVVKMGFPRYDPITGRQLEMNKEFNCTVDDNCNDGIVWADPSWNSGDIPGMTKEGPPLKDTVLVPVGGYVVIRFRADNPGFWYSHCHIEFHNEEGMALIFKAGDVSDMNTAPSNMKTCGNFEFSGEEFQSLINNRAKGGPKTTSKHQTIPEPAVEEILEKYEAIIIALGVTSLILMCCAMYQTYRLWKSRKISRGGYHRIDERDEDVLSTTQT</sequence>
<name>A0A8J1TYA1_OWEFU</name>
<dbReference type="InterPro" id="IPR011706">
    <property type="entry name" value="Cu-oxidase_C"/>
</dbReference>
<proteinExistence type="inferred from homology"/>
<evidence type="ECO:0000313" key="8">
    <source>
        <dbReference type="EMBL" id="CAH1796369.1"/>
    </source>
</evidence>
<dbReference type="InterPro" id="IPR045087">
    <property type="entry name" value="Cu-oxidase_fam"/>
</dbReference>
<evidence type="ECO:0000259" key="6">
    <source>
        <dbReference type="Pfam" id="PF07731"/>
    </source>
</evidence>
<dbReference type="CDD" id="cd13858">
    <property type="entry name" value="CuRO_1_tcLCC2_insect_like"/>
    <property type="match status" value="1"/>
</dbReference>
<evidence type="ECO:0000313" key="9">
    <source>
        <dbReference type="Proteomes" id="UP000749559"/>
    </source>
</evidence>
<dbReference type="FunFam" id="2.60.40.420:FF:000045">
    <property type="entry name" value="Laccase 2"/>
    <property type="match status" value="1"/>
</dbReference>
<reference evidence="8" key="1">
    <citation type="submission" date="2022-03" db="EMBL/GenBank/DDBJ databases">
        <authorList>
            <person name="Martin C."/>
        </authorList>
    </citation>
    <scope>NUCLEOTIDE SEQUENCE</scope>
</reference>
<dbReference type="OrthoDB" id="2121828at2759"/>